<comment type="caution">
    <text evidence="1">The sequence shown here is derived from an EMBL/GenBank/DDBJ whole genome shotgun (WGS) entry which is preliminary data.</text>
</comment>
<sequence length="259" mass="30064">KPPYRLTPYVEVLQTHVNKVNKAAVCKACIDKLGREVAPERSIFTNTKACTKVHLKKCLNFFEKYTEEERNEILYGSDNESQETNTVLYLQYQDLPENIAKFLDDNNWWQTIEELESRMLSFMATLNHLQRDAARLPDVLHSFAYFMQLYKNKSDSFNLESSNVIDLESSDIIELETDENEEMIIEDDSESSVDEDISEEWKAVLKEWSEGLISEEESIEEHENLFGTDELEKTEKTEDLSFNELLIGLKHPADDAMGK</sequence>
<dbReference type="Proteomes" id="UP000789702">
    <property type="component" value="Unassembled WGS sequence"/>
</dbReference>
<dbReference type="EMBL" id="CAJVPU010015417">
    <property type="protein sequence ID" value="CAG8646700.1"/>
    <property type="molecule type" value="Genomic_DNA"/>
</dbReference>
<keyword evidence="2" id="KW-1185">Reference proteome</keyword>
<protein>
    <submittedName>
        <fullName evidence="1">10201_t:CDS:1</fullName>
    </submittedName>
</protein>
<feature type="non-terminal residue" evidence="1">
    <location>
        <position position="1"/>
    </location>
</feature>
<reference evidence="1" key="1">
    <citation type="submission" date="2021-06" db="EMBL/GenBank/DDBJ databases">
        <authorList>
            <person name="Kallberg Y."/>
            <person name="Tangrot J."/>
            <person name="Rosling A."/>
        </authorList>
    </citation>
    <scope>NUCLEOTIDE SEQUENCE</scope>
    <source>
        <strain evidence="1">IL203A</strain>
    </source>
</reference>
<evidence type="ECO:0000313" key="2">
    <source>
        <dbReference type="Proteomes" id="UP000789702"/>
    </source>
</evidence>
<proteinExistence type="predicted"/>
<name>A0ACA9NHB1_9GLOM</name>
<gene>
    <name evidence="1" type="ORF">DHETER_LOCUS9098</name>
</gene>
<organism evidence="1 2">
    <name type="scientific">Dentiscutata heterogama</name>
    <dbReference type="NCBI Taxonomy" id="1316150"/>
    <lineage>
        <taxon>Eukaryota</taxon>
        <taxon>Fungi</taxon>
        <taxon>Fungi incertae sedis</taxon>
        <taxon>Mucoromycota</taxon>
        <taxon>Glomeromycotina</taxon>
        <taxon>Glomeromycetes</taxon>
        <taxon>Diversisporales</taxon>
        <taxon>Gigasporaceae</taxon>
        <taxon>Dentiscutata</taxon>
    </lineage>
</organism>
<accession>A0ACA9NHB1</accession>
<evidence type="ECO:0000313" key="1">
    <source>
        <dbReference type="EMBL" id="CAG8646700.1"/>
    </source>
</evidence>